<accession>A0A0S2W5C8</accession>
<feature type="transmembrane region" description="Helical" evidence="7">
    <location>
        <begin position="178"/>
        <end position="197"/>
    </location>
</feature>
<reference evidence="10" key="2">
    <citation type="submission" date="2015-04" db="EMBL/GenBank/DDBJ databases">
        <title>A butyrogenic pathway from the amino acid lysine in a human gut commensal.</title>
        <authorList>
            <person name="de Vos W.M."/>
            <person name="Bui N.T.P."/>
            <person name="Plugge C.M."/>
            <person name="Ritari J."/>
        </authorList>
    </citation>
    <scope>NUCLEOTIDE SEQUENCE [LARGE SCALE GENOMIC DNA]</scope>
    <source>
        <strain evidence="10">AF211</strain>
    </source>
</reference>
<protein>
    <submittedName>
        <fullName evidence="9">Carbon starvation protein A</fullName>
    </submittedName>
</protein>
<evidence type="ECO:0000259" key="8">
    <source>
        <dbReference type="Pfam" id="PF02554"/>
    </source>
</evidence>
<comment type="similarity">
    <text evidence="2">Belongs to the peptide transporter carbon starvation (CstA) (TC 2.A.114) family.</text>
</comment>
<feature type="transmembrane region" description="Helical" evidence="7">
    <location>
        <begin position="71"/>
        <end position="92"/>
    </location>
</feature>
<dbReference type="Pfam" id="PF02554">
    <property type="entry name" value="CstA"/>
    <property type="match status" value="2"/>
</dbReference>
<feature type="domain" description="CstA N-terminal" evidence="8">
    <location>
        <begin position="18"/>
        <end position="157"/>
    </location>
</feature>
<evidence type="ECO:0000313" key="9">
    <source>
        <dbReference type="EMBL" id="ALP94531.1"/>
    </source>
</evidence>
<dbReference type="PANTHER" id="PTHR30252">
    <property type="entry name" value="INNER MEMBRANE PEPTIDE TRANSPORTER"/>
    <property type="match status" value="1"/>
</dbReference>
<keyword evidence="4 7" id="KW-0812">Transmembrane</keyword>
<feature type="transmembrane region" description="Helical" evidence="7">
    <location>
        <begin position="407"/>
        <end position="428"/>
    </location>
</feature>
<evidence type="ECO:0000256" key="5">
    <source>
        <dbReference type="ARBA" id="ARBA00022989"/>
    </source>
</evidence>
<feature type="transmembrane region" description="Helical" evidence="7">
    <location>
        <begin position="435"/>
        <end position="456"/>
    </location>
</feature>
<dbReference type="Proteomes" id="UP000064844">
    <property type="component" value="Chromosome"/>
</dbReference>
<evidence type="ECO:0000256" key="7">
    <source>
        <dbReference type="SAM" id="Phobius"/>
    </source>
</evidence>
<reference evidence="9 10" key="1">
    <citation type="journal article" date="2015" name="Nat. Commun.">
        <title>Production of butyrate from lysine and the Amadori product fructoselysine by a human gut commensal.</title>
        <authorList>
            <person name="Bui T.P."/>
            <person name="Ritari J."/>
            <person name="Boeren S."/>
            <person name="de Waard P."/>
            <person name="Plugge C.M."/>
            <person name="de Vos W.M."/>
        </authorList>
    </citation>
    <scope>NUCLEOTIDE SEQUENCE [LARGE SCALE GENOMIC DNA]</scope>
    <source>
        <strain evidence="9 10">AF211</strain>
    </source>
</reference>
<evidence type="ECO:0000256" key="6">
    <source>
        <dbReference type="ARBA" id="ARBA00023136"/>
    </source>
</evidence>
<organism evidence="9 10">
    <name type="scientific">Intestinimonas butyriciproducens</name>
    <dbReference type="NCBI Taxonomy" id="1297617"/>
    <lineage>
        <taxon>Bacteria</taxon>
        <taxon>Bacillati</taxon>
        <taxon>Bacillota</taxon>
        <taxon>Clostridia</taxon>
        <taxon>Eubacteriales</taxon>
        <taxon>Intestinimonas</taxon>
    </lineage>
</organism>
<dbReference type="PATRIC" id="fig|1297617.4.peg.2206"/>
<dbReference type="PANTHER" id="PTHR30252:SF4">
    <property type="entry name" value="CARBON STARVATION"/>
    <property type="match status" value="1"/>
</dbReference>
<name>A0A0S2W5C8_9FIRM</name>
<keyword evidence="5 7" id="KW-1133">Transmembrane helix</keyword>
<feature type="transmembrane region" description="Helical" evidence="7">
    <location>
        <begin position="286"/>
        <end position="309"/>
    </location>
</feature>
<evidence type="ECO:0000313" key="10">
    <source>
        <dbReference type="Proteomes" id="UP000064844"/>
    </source>
</evidence>
<dbReference type="AlphaFoldDB" id="A0A0S2W5C8"/>
<feature type="transmembrane region" description="Helical" evidence="7">
    <location>
        <begin position="98"/>
        <end position="116"/>
    </location>
</feature>
<feature type="transmembrane region" description="Helical" evidence="7">
    <location>
        <begin position="468"/>
        <end position="486"/>
    </location>
</feature>
<dbReference type="GO" id="GO:0005886">
    <property type="term" value="C:plasma membrane"/>
    <property type="evidence" value="ECO:0007669"/>
    <property type="project" value="UniProtKB-SubCell"/>
</dbReference>
<feature type="transmembrane region" description="Helical" evidence="7">
    <location>
        <begin position="20"/>
        <end position="40"/>
    </location>
</feature>
<dbReference type="PROSITE" id="PS51257">
    <property type="entry name" value="PROKAR_LIPOPROTEIN"/>
    <property type="match status" value="1"/>
</dbReference>
<evidence type="ECO:0000256" key="2">
    <source>
        <dbReference type="ARBA" id="ARBA00007755"/>
    </source>
</evidence>
<dbReference type="InterPro" id="IPR051605">
    <property type="entry name" value="CstA"/>
</dbReference>
<dbReference type="InterPro" id="IPR003706">
    <property type="entry name" value="CstA_N"/>
</dbReference>
<feature type="transmembrane region" description="Helical" evidence="7">
    <location>
        <begin position="247"/>
        <end position="265"/>
    </location>
</feature>
<feature type="transmembrane region" description="Helical" evidence="7">
    <location>
        <begin position="381"/>
        <end position="401"/>
    </location>
</feature>
<dbReference type="KEGG" id="ibu:IB211_02140c"/>
<comment type="subcellular location">
    <subcellularLocation>
        <location evidence="1">Cell membrane</location>
        <topology evidence="1">Multi-pass membrane protein</topology>
    </subcellularLocation>
</comment>
<sequence>MCWDRLFVEGAGKKKGGNSMITFFACLVLLVVGFFTYGKLVEKVFRVDNRQTPAVAHPDGVDFVPMKTWRIYLIQLLNIAGLGPIYGALAGACWGPVVYLWIVFGTILGGGVHDFLSGMMSERHDGKSISELVGIYMGKVMTFIMRVFSVVLLVMVGVNFSVGPAKLIGMLTPPVVGTSFWLAVILIYYLLATFLPVDKIIGKIYPIFGICLIIMALGIAGAILINPAYELPELTAAAFSVVHPKGLPMWAMMFVTVACGAISGFHATQSPIMARCLTSEQEGRTVFYGAMVTEGIIALIWAAAGVTFYNGVGPLSDAIDALGQGGVVYEISTTLMGPVGGVLAMIGVIACPITSGDTAFRSARLTIADWFHIDQSSVKKRAALSAPLLVVGAVIATALPWDILWRYFSWSNQTLAMMVLWTGAVFLFRFGYPPVCCFMAALPATFMSAVSMTYILQAPEGFQLSTSIAYPVGVIFAAACLVLFVVQTYVRNRDSAGTAEVRA</sequence>
<dbReference type="eggNOG" id="COG1966">
    <property type="taxonomic scope" value="Bacteria"/>
</dbReference>
<feature type="domain" description="CstA N-terminal" evidence="8">
    <location>
        <begin position="179"/>
        <end position="301"/>
    </location>
</feature>
<dbReference type="STRING" id="1297617.IB211_02140c"/>
<dbReference type="GO" id="GO:0009267">
    <property type="term" value="P:cellular response to starvation"/>
    <property type="evidence" value="ECO:0007669"/>
    <property type="project" value="InterPro"/>
</dbReference>
<keyword evidence="3" id="KW-1003">Cell membrane</keyword>
<feature type="transmembrane region" description="Helical" evidence="7">
    <location>
        <begin position="339"/>
        <end position="360"/>
    </location>
</feature>
<evidence type="ECO:0000256" key="3">
    <source>
        <dbReference type="ARBA" id="ARBA00022475"/>
    </source>
</evidence>
<feature type="transmembrane region" description="Helical" evidence="7">
    <location>
        <begin position="204"/>
        <end position="227"/>
    </location>
</feature>
<keyword evidence="6 7" id="KW-0472">Membrane</keyword>
<evidence type="ECO:0000256" key="1">
    <source>
        <dbReference type="ARBA" id="ARBA00004651"/>
    </source>
</evidence>
<gene>
    <name evidence="9" type="ORF">IB211_02140c</name>
</gene>
<dbReference type="EMBL" id="CP011307">
    <property type="protein sequence ID" value="ALP94531.1"/>
    <property type="molecule type" value="Genomic_DNA"/>
</dbReference>
<evidence type="ECO:0000256" key="4">
    <source>
        <dbReference type="ARBA" id="ARBA00022692"/>
    </source>
</evidence>
<proteinExistence type="inferred from homology"/>
<feature type="transmembrane region" description="Helical" evidence="7">
    <location>
        <begin position="136"/>
        <end position="158"/>
    </location>
</feature>
<keyword evidence="10" id="KW-1185">Reference proteome</keyword>